<evidence type="ECO:0000313" key="7">
    <source>
        <dbReference type="Proteomes" id="UP000321567"/>
    </source>
</evidence>
<dbReference type="Gene3D" id="3.30.70.920">
    <property type="match status" value="1"/>
</dbReference>
<feature type="domain" description="HTH asnC-type" evidence="5">
    <location>
        <begin position="8"/>
        <end position="69"/>
    </location>
</feature>
<keyword evidence="7" id="KW-1185">Reference proteome</keyword>
<evidence type="ECO:0000256" key="4">
    <source>
        <dbReference type="SAM" id="MobiDB-lite"/>
    </source>
</evidence>
<proteinExistence type="predicted"/>
<dbReference type="InterPro" id="IPR019887">
    <property type="entry name" value="Tscrpt_reg_AsnC/Lrp_C"/>
</dbReference>
<dbReference type="PROSITE" id="PS50956">
    <property type="entry name" value="HTH_ASNC_2"/>
    <property type="match status" value="1"/>
</dbReference>
<gene>
    <name evidence="6" type="ORF">ROR02_11280</name>
</gene>
<dbReference type="GO" id="GO:0043200">
    <property type="term" value="P:response to amino acid"/>
    <property type="evidence" value="ECO:0007669"/>
    <property type="project" value="TreeGrafter"/>
</dbReference>
<dbReference type="PRINTS" id="PR00033">
    <property type="entry name" value="HTHASNC"/>
</dbReference>
<dbReference type="CDD" id="cd00090">
    <property type="entry name" value="HTH_ARSR"/>
    <property type="match status" value="1"/>
</dbReference>
<dbReference type="RefSeq" id="WP_147163037.1">
    <property type="nucleotide sequence ID" value="NZ_BJZO01000023.1"/>
</dbReference>
<dbReference type="Gene3D" id="1.10.10.10">
    <property type="entry name" value="Winged helix-like DNA-binding domain superfamily/Winged helix DNA-binding domain"/>
    <property type="match status" value="1"/>
</dbReference>
<reference evidence="6 7" key="1">
    <citation type="submission" date="2019-07" db="EMBL/GenBank/DDBJ databases">
        <title>Whole genome shotgun sequence of Rhodospirillum oryzae NBRC 107573.</title>
        <authorList>
            <person name="Hosoyama A."/>
            <person name="Uohara A."/>
            <person name="Ohji S."/>
            <person name="Ichikawa N."/>
        </authorList>
    </citation>
    <scope>NUCLEOTIDE SEQUENCE [LARGE SCALE GENOMIC DNA]</scope>
    <source>
        <strain evidence="6 7">NBRC 107573</strain>
    </source>
</reference>
<dbReference type="Proteomes" id="UP000321567">
    <property type="component" value="Unassembled WGS sequence"/>
</dbReference>
<sequence length="181" mass="19776">MATQRVKLDRIDRRILADLQDDGRMTNVELARRAGISAPPCLRRVRALEEAGFIRGYHAELDGAAMGFHVTVFAHVGLNSQAESDLRAFEALVGAWPEVRECHMLAGETDFLLKIVAQDWDEYQRFLTSRLTPAPNVAHVKSALAIRTAKLLPGVPVRDAAEVEGGAPGDEAQDDSSSTSQ</sequence>
<evidence type="ECO:0000256" key="3">
    <source>
        <dbReference type="ARBA" id="ARBA00023163"/>
    </source>
</evidence>
<dbReference type="AlphaFoldDB" id="A0A512H6C3"/>
<evidence type="ECO:0000259" key="5">
    <source>
        <dbReference type="PROSITE" id="PS50956"/>
    </source>
</evidence>
<dbReference type="GO" id="GO:0043565">
    <property type="term" value="F:sequence-specific DNA binding"/>
    <property type="evidence" value="ECO:0007669"/>
    <property type="project" value="InterPro"/>
</dbReference>
<evidence type="ECO:0000256" key="2">
    <source>
        <dbReference type="ARBA" id="ARBA00023125"/>
    </source>
</evidence>
<organism evidence="6 7">
    <name type="scientific">Pararhodospirillum oryzae</name>
    <dbReference type="NCBI Taxonomy" id="478448"/>
    <lineage>
        <taxon>Bacteria</taxon>
        <taxon>Pseudomonadati</taxon>
        <taxon>Pseudomonadota</taxon>
        <taxon>Alphaproteobacteria</taxon>
        <taxon>Rhodospirillales</taxon>
        <taxon>Rhodospirillaceae</taxon>
        <taxon>Pararhodospirillum</taxon>
    </lineage>
</organism>
<dbReference type="Pfam" id="PF13412">
    <property type="entry name" value="HTH_24"/>
    <property type="match status" value="1"/>
</dbReference>
<dbReference type="PANTHER" id="PTHR30154:SF34">
    <property type="entry name" value="TRANSCRIPTIONAL REGULATOR AZLB"/>
    <property type="match status" value="1"/>
</dbReference>
<dbReference type="InterPro" id="IPR011008">
    <property type="entry name" value="Dimeric_a/b-barrel"/>
</dbReference>
<dbReference type="InterPro" id="IPR011991">
    <property type="entry name" value="ArsR-like_HTH"/>
</dbReference>
<keyword evidence="2" id="KW-0238">DNA-binding</keyword>
<dbReference type="Pfam" id="PF01037">
    <property type="entry name" value="AsnC_trans_reg"/>
    <property type="match status" value="1"/>
</dbReference>
<dbReference type="InterPro" id="IPR000485">
    <property type="entry name" value="AsnC-type_HTH_dom"/>
</dbReference>
<dbReference type="SMART" id="SM00344">
    <property type="entry name" value="HTH_ASNC"/>
    <property type="match status" value="1"/>
</dbReference>
<evidence type="ECO:0000313" key="6">
    <source>
        <dbReference type="EMBL" id="GEO80997.1"/>
    </source>
</evidence>
<keyword evidence="1" id="KW-0805">Transcription regulation</keyword>
<dbReference type="SUPFAM" id="SSF54909">
    <property type="entry name" value="Dimeric alpha+beta barrel"/>
    <property type="match status" value="1"/>
</dbReference>
<name>A0A512H6C3_9PROT</name>
<dbReference type="InterPro" id="IPR019888">
    <property type="entry name" value="Tscrpt_reg_AsnC-like"/>
</dbReference>
<dbReference type="OrthoDB" id="9813313at2"/>
<dbReference type="InterPro" id="IPR036390">
    <property type="entry name" value="WH_DNA-bd_sf"/>
</dbReference>
<dbReference type="SUPFAM" id="SSF46785">
    <property type="entry name" value="Winged helix' DNA-binding domain"/>
    <property type="match status" value="1"/>
</dbReference>
<keyword evidence="3" id="KW-0804">Transcription</keyword>
<dbReference type="GO" id="GO:0006355">
    <property type="term" value="P:regulation of DNA-templated transcription"/>
    <property type="evidence" value="ECO:0007669"/>
    <property type="project" value="UniProtKB-ARBA"/>
</dbReference>
<dbReference type="GO" id="GO:0005829">
    <property type="term" value="C:cytosol"/>
    <property type="evidence" value="ECO:0007669"/>
    <property type="project" value="TreeGrafter"/>
</dbReference>
<accession>A0A512H6C3</accession>
<comment type="caution">
    <text evidence="6">The sequence shown here is derived from an EMBL/GenBank/DDBJ whole genome shotgun (WGS) entry which is preliminary data.</text>
</comment>
<dbReference type="InterPro" id="IPR036388">
    <property type="entry name" value="WH-like_DNA-bd_sf"/>
</dbReference>
<evidence type="ECO:0000256" key="1">
    <source>
        <dbReference type="ARBA" id="ARBA00023015"/>
    </source>
</evidence>
<dbReference type="PANTHER" id="PTHR30154">
    <property type="entry name" value="LEUCINE-RESPONSIVE REGULATORY PROTEIN"/>
    <property type="match status" value="1"/>
</dbReference>
<feature type="region of interest" description="Disordered" evidence="4">
    <location>
        <begin position="159"/>
        <end position="181"/>
    </location>
</feature>
<protein>
    <submittedName>
        <fullName evidence="6">AsnC family transcriptional regulator</fullName>
    </submittedName>
</protein>
<dbReference type="EMBL" id="BJZO01000023">
    <property type="protein sequence ID" value="GEO80997.1"/>
    <property type="molecule type" value="Genomic_DNA"/>
</dbReference>